<dbReference type="Pfam" id="PF01041">
    <property type="entry name" value="DegT_DnrJ_EryC1"/>
    <property type="match status" value="1"/>
</dbReference>
<reference evidence="1 2" key="1">
    <citation type="submission" date="2024-04" db="EMBL/GenBank/DDBJ databases">
        <title>Tritrichomonas musculus Genome.</title>
        <authorList>
            <person name="Alves-Ferreira E."/>
            <person name="Grigg M."/>
            <person name="Lorenzi H."/>
            <person name="Galac M."/>
        </authorList>
    </citation>
    <scope>NUCLEOTIDE SEQUENCE [LARGE SCALE GENOMIC DNA]</scope>
    <source>
        <strain evidence="1 2">EAF2021</strain>
    </source>
</reference>
<dbReference type="EMBL" id="JAPFFF010000018">
    <property type="protein sequence ID" value="KAK8860319.1"/>
    <property type="molecule type" value="Genomic_DNA"/>
</dbReference>
<dbReference type="Gene3D" id="3.90.1150.10">
    <property type="entry name" value="Aspartate Aminotransferase, domain 1"/>
    <property type="match status" value="1"/>
</dbReference>
<dbReference type="PIRSF" id="PIRSF000390">
    <property type="entry name" value="PLP_StrS"/>
    <property type="match status" value="1"/>
</dbReference>
<accession>A0ABR2IBA9</accession>
<gene>
    <name evidence="1" type="ORF">M9Y10_011983</name>
</gene>
<dbReference type="Proteomes" id="UP001470230">
    <property type="component" value="Unassembled WGS sequence"/>
</dbReference>
<comment type="caution">
    <text evidence="1">The sequence shown here is derived from an EMBL/GenBank/DDBJ whole genome shotgun (WGS) entry which is preliminary data.</text>
</comment>
<dbReference type="Gene3D" id="3.40.640.10">
    <property type="entry name" value="Type I PLP-dependent aspartate aminotransferase-like (Major domain)"/>
    <property type="match status" value="1"/>
</dbReference>
<dbReference type="InterPro" id="IPR015421">
    <property type="entry name" value="PyrdxlP-dep_Trfase_major"/>
</dbReference>
<evidence type="ECO:0000313" key="1">
    <source>
        <dbReference type="EMBL" id="KAK8860319.1"/>
    </source>
</evidence>
<organism evidence="1 2">
    <name type="scientific">Tritrichomonas musculus</name>
    <dbReference type="NCBI Taxonomy" id="1915356"/>
    <lineage>
        <taxon>Eukaryota</taxon>
        <taxon>Metamonada</taxon>
        <taxon>Parabasalia</taxon>
        <taxon>Tritrichomonadida</taxon>
        <taxon>Tritrichomonadidae</taxon>
        <taxon>Tritrichomonas</taxon>
    </lineage>
</organism>
<dbReference type="SUPFAM" id="SSF53383">
    <property type="entry name" value="PLP-dependent transferases"/>
    <property type="match status" value="1"/>
</dbReference>
<keyword evidence="2" id="KW-1185">Reference proteome</keyword>
<sequence length="399" mass="45042">MSAPHKIWYAPNQKQAYNEEEIEAVKQCLEDGWLAPGPRTHEFEKQCADIFGKKFGLFVNSGSSANMLAYIVAGIGPNVEVITPACTFSTTVAPLVQLGAIVKFCDVAPNCYVPKVDQVLSRLSDNTKVIVLPNLLGNKPDWVELKNRLVKLGRNDILLIEDSCDTMTKTEITDISTCSFYASHIITAGGGGGIVMFNDPSLHSRALCIRDWGRAGSNSEEFAERFSREIIKGVEYDWKFTYCEFGYNFKSSEMNAAFGLVQLKKLPKFTQIRSNLFKRYIETLKKNEYSSKYFKFPEFLVNEQIVWLALALACPHRTELLQYLESNQVQTRVTMAGNILRHPIYQKQFPEEASLSYPVSDQVMREGFLIGCHHGLTEDDVDKVCSLLIDFAKKHLEKA</sequence>
<dbReference type="InterPro" id="IPR015422">
    <property type="entry name" value="PyrdxlP-dep_Trfase_small"/>
</dbReference>
<evidence type="ECO:0008006" key="3">
    <source>
        <dbReference type="Google" id="ProtNLM"/>
    </source>
</evidence>
<evidence type="ECO:0000313" key="2">
    <source>
        <dbReference type="Proteomes" id="UP001470230"/>
    </source>
</evidence>
<proteinExistence type="predicted"/>
<protein>
    <recommendedName>
        <fullName evidence="3">DegT/DnrJ/EryC1/StrS aminotransferase family protein</fullName>
    </recommendedName>
</protein>
<dbReference type="PANTHER" id="PTHR30244:SF34">
    <property type="entry name" value="DTDP-4-AMINO-4,6-DIDEOXYGALACTOSE TRANSAMINASE"/>
    <property type="match status" value="1"/>
</dbReference>
<dbReference type="InterPro" id="IPR015424">
    <property type="entry name" value="PyrdxlP-dep_Trfase"/>
</dbReference>
<dbReference type="InterPro" id="IPR000653">
    <property type="entry name" value="DegT/StrS_aminotransferase"/>
</dbReference>
<name>A0ABR2IBA9_9EUKA</name>
<dbReference type="PANTHER" id="PTHR30244">
    <property type="entry name" value="TRANSAMINASE"/>
    <property type="match status" value="1"/>
</dbReference>